<protein>
    <submittedName>
        <fullName evidence="2">Uncharacterized protein</fullName>
    </submittedName>
</protein>
<reference evidence="2" key="1">
    <citation type="submission" date="2020-09" db="EMBL/GenBank/DDBJ databases">
        <authorList>
            <person name="Dalcin Martins P."/>
        </authorList>
    </citation>
    <scope>NUCLEOTIDE SEQUENCE</scope>
    <source>
        <strain evidence="2">MAG47</strain>
    </source>
</reference>
<dbReference type="Proteomes" id="UP000642265">
    <property type="component" value="Unassembled WGS sequence"/>
</dbReference>
<proteinExistence type="predicted"/>
<dbReference type="AlphaFoldDB" id="A0A8I0N9R4"/>
<dbReference type="EMBL" id="JACZKO010000063">
    <property type="protein sequence ID" value="MBE0563645.1"/>
    <property type="molecule type" value="Genomic_DNA"/>
</dbReference>
<reference evidence="2" key="2">
    <citation type="submission" date="2020-10" db="EMBL/GenBank/DDBJ databases">
        <title>Enrichment of novel Verrucomicrobia, Bacteroidetes and Krumholzibacteria in an oxygen-limited, methane- and iron-fed bioreactor inoculated with Bothnian Sea sediments.</title>
        <authorList>
            <person name="Martins P.D."/>
            <person name="de Jong A."/>
            <person name="Lenstra W.K."/>
            <person name="van Helmond N.A.G.M."/>
            <person name="Slomp C.P."/>
            <person name="Jetten M.S.M."/>
            <person name="Welte C.U."/>
            <person name="Rasigraf O."/>
        </authorList>
    </citation>
    <scope>NUCLEOTIDE SEQUENCE</scope>
    <source>
        <strain evidence="2">MAG47</strain>
    </source>
</reference>
<comment type="caution">
    <text evidence="2">The sequence shown here is derived from an EMBL/GenBank/DDBJ whole genome shotgun (WGS) entry which is preliminary data.</text>
</comment>
<evidence type="ECO:0000313" key="3">
    <source>
        <dbReference type="Proteomes" id="UP000642265"/>
    </source>
</evidence>
<evidence type="ECO:0000313" key="2">
    <source>
        <dbReference type="EMBL" id="MBE0563645.1"/>
    </source>
</evidence>
<keyword evidence="1" id="KW-0812">Transmembrane</keyword>
<gene>
    <name evidence="2" type="ORF">IH622_22900</name>
</gene>
<name>A0A8I0N9R4_BRUAN</name>
<keyword evidence="1" id="KW-1133">Transmembrane helix</keyword>
<evidence type="ECO:0000256" key="1">
    <source>
        <dbReference type="SAM" id="Phobius"/>
    </source>
</evidence>
<accession>A0A8I0N9R4</accession>
<dbReference type="RefSeq" id="WP_185756036.1">
    <property type="nucleotide sequence ID" value="NZ_RHTC01000011.1"/>
</dbReference>
<organism evidence="2 3">
    <name type="scientific">Brucella anthropi</name>
    <name type="common">Ochrobactrum anthropi</name>
    <dbReference type="NCBI Taxonomy" id="529"/>
    <lineage>
        <taxon>Bacteria</taxon>
        <taxon>Pseudomonadati</taxon>
        <taxon>Pseudomonadota</taxon>
        <taxon>Alphaproteobacteria</taxon>
        <taxon>Hyphomicrobiales</taxon>
        <taxon>Brucellaceae</taxon>
        <taxon>Brucella/Ochrobactrum group</taxon>
        <taxon>Brucella</taxon>
    </lineage>
</organism>
<feature type="transmembrane region" description="Helical" evidence="1">
    <location>
        <begin position="12"/>
        <end position="45"/>
    </location>
</feature>
<keyword evidence="1" id="KW-0472">Membrane</keyword>
<sequence length="56" mass="6154">MALFKALLLGALVTAAFFLFVVWILPILTFLAIFAGVTIVAYGVMKADQQRNRDPP</sequence>